<reference evidence="1 2" key="1">
    <citation type="submission" date="2019-05" db="EMBL/GenBank/DDBJ databases">
        <title>Another draft genome of Portunus trituberculatus and its Hox gene families provides insights of decapod evolution.</title>
        <authorList>
            <person name="Jeong J.-H."/>
            <person name="Song I."/>
            <person name="Kim S."/>
            <person name="Choi T."/>
            <person name="Kim D."/>
            <person name="Ryu S."/>
            <person name="Kim W."/>
        </authorList>
    </citation>
    <scope>NUCLEOTIDE SEQUENCE [LARGE SCALE GENOMIC DNA]</scope>
    <source>
        <tissue evidence="1">Muscle</tissue>
    </source>
</reference>
<dbReference type="Proteomes" id="UP000324222">
    <property type="component" value="Unassembled WGS sequence"/>
</dbReference>
<dbReference type="AlphaFoldDB" id="A0A5B7ERF6"/>
<keyword evidence="2" id="KW-1185">Reference proteome</keyword>
<organism evidence="1 2">
    <name type="scientific">Portunus trituberculatus</name>
    <name type="common">Swimming crab</name>
    <name type="synonym">Neptunus trituberculatus</name>
    <dbReference type="NCBI Taxonomy" id="210409"/>
    <lineage>
        <taxon>Eukaryota</taxon>
        <taxon>Metazoa</taxon>
        <taxon>Ecdysozoa</taxon>
        <taxon>Arthropoda</taxon>
        <taxon>Crustacea</taxon>
        <taxon>Multicrustacea</taxon>
        <taxon>Malacostraca</taxon>
        <taxon>Eumalacostraca</taxon>
        <taxon>Eucarida</taxon>
        <taxon>Decapoda</taxon>
        <taxon>Pleocyemata</taxon>
        <taxon>Brachyura</taxon>
        <taxon>Eubrachyura</taxon>
        <taxon>Portunoidea</taxon>
        <taxon>Portunidae</taxon>
        <taxon>Portuninae</taxon>
        <taxon>Portunus</taxon>
    </lineage>
</organism>
<dbReference type="EMBL" id="VSRR010003712">
    <property type="protein sequence ID" value="MPC37191.1"/>
    <property type="molecule type" value="Genomic_DNA"/>
</dbReference>
<protein>
    <submittedName>
        <fullName evidence="1">Uncharacterized protein</fullName>
    </submittedName>
</protein>
<accession>A0A5B7ERF6</accession>
<evidence type="ECO:0000313" key="1">
    <source>
        <dbReference type="EMBL" id="MPC37191.1"/>
    </source>
</evidence>
<proteinExistence type="predicted"/>
<sequence>MDIVIFAGILASFTILGLPWSEERGICEAFLFLVV</sequence>
<evidence type="ECO:0000313" key="2">
    <source>
        <dbReference type="Proteomes" id="UP000324222"/>
    </source>
</evidence>
<comment type="caution">
    <text evidence="1">The sequence shown here is derived from an EMBL/GenBank/DDBJ whole genome shotgun (WGS) entry which is preliminary data.</text>
</comment>
<gene>
    <name evidence="1" type="ORF">E2C01_030665</name>
</gene>
<name>A0A5B7ERF6_PORTR</name>